<evidence type="ECO:0000313" key="1">
    <source>
        <dbReference type="EMBL" id="QCM03451.1"/>
    </source>
</evidence>
<gene>
    <name evidence="1" type="ORF">CFBP6624_24810</name>
</gene>
<accession>A0AAE6EN83</accession>
<proteinExistence type="predicted"/>
<organism evidence="1 2">
    <name type="scientific">Agrobacterium tumefaciens</name>
    <dbReference type="NCBI Taxonomy" id="358"/>
    <lineage>
        <taxon>Bacteria</taxon>
        <taxon>Pseudomonadati</taxon>
        <taxon>Pseudomonadota</taxon>
        <taxon>Alphaproteobacteria</taxon>
        <taxon>Hyphomicrobiales</taxon>
        <taxon>Rhizobiaceae</taxon>
        <taxon>Rhizobium/Agrobacterium group</taxon>
        <taxon>Agrobacterium</taxon>
        <taxon>Agrobacterium tumefaciens complex</taxon>
    </lineage>
</organism>
<dbReference type="Proteomes" id="UP000298646">
    <property type="component" value="Plasmid pAtCFBP6624"/>
</dbReference>
<geneLocation type="plasmid" evidence="2">
    <name>patcfbp6624</name>
</geneLocation>
<dbReference type="RefSeq" id="WP_137088059.1">
    <property type="nucleotide sequence ID" value="NZ_CP039909.1"/>
</dbReference>
<reference evidence="1 2" key="1">
    <citation type="submission" date="2019-04" db="EMBL/GenBank/DDBJ databases">
        <title>Complete genome sequence of Agrobacterium tumefaciens CFBP6624.</title>
        <authorList>
            <person name="Haryono M."/>
            <person name="Lin Y.-C."/>
            <person name="Lai E.-M."/>
            <person name="Kuo C.-H."/>
        </authorList>
    </citation>
    <scope>NUCLEOTIDE SEQUENCE [LARGE SCALE GENOMIC DNA]</scope>
    <source>
        <strain evidence="1 2">CFBP6624</strain>
        <plasmid evidence="2">patcfbp6624</plasmid>
    </source>
</reference>
<sequence>MRIEKVRLEDEHVSPKGFKCLCTFNIQITEGLMLYDMQLVTAPNGNYLVIPPRSISGAPLCSLSPALRDEIAELARIMLMKSYAEKAGDWFNNNYFNHQKKTR</sequence>
<evidence type="ECO:0000313" key="2">
    <source>
        <dbReference type="Proteomes" id="UP000298646"/>
    </source>
</evidence>
<keyword evidence="1" id="KW-0614">Plasmid</keyword>
<dbReference type="EMBL" id="CP039909">
    <property type="protein sequence ID" value="QCM03451.1"/>
    <property type="molecule type" value="Genomic_DNA"/>
</dbReference>
<protein>
    <submittedName>
        <fullName evidence="1">Uncharacterized protein</fullName>
    </submittedName>
</protein>
<name>A0AAE6EN83_AGRTU</name>
<dbReference type="AlphaFoldDB" id="A0AAE6EN83"/>